<keyword evidence="2" id="KW-1185">Reference proteome</keyword>
<proteinExistence type="predicted"/>
<dbReference type="RefSeq" id="WP_155416499.1">
    <property type="nucleotide sequence ID" value="NZ_CAWQXX010000056.1"/>
</dbReference>
<evidence type="ECO:0000313" key="1">
    <source>
        <dbReference type="EMBL" id="SCZ64368.1"/>
    </source>
</evidence>
<gene>
    <name evidence="1" type="ORF">SAMN02982990_02206</name>
</gene>
<dbReference type="GeneID" id="45658880"/>
<accession>A0A1G5QS06</accession>
<evidence type="ECO:0000313" key="2">
    <source>
        <dbReference type="Proteomes" id="UP000183223"/>
    </source>
</evidence>
<dbReference type="AlphaFoldDB" id="A0A1G5QS06"/>
<organism evidence="1 2">
    <name type="scientific">Photorhabdus luminescens</name>
    <name type="common">Xenorhabdus luminescens</name>
    <dbReference type="NCBI Taxonomy" id="29488"/>
    <lineage>
        <taxon>Bacteria</taxon>
        <taxon>Pseudomonadati</taxon>
        <taxon>Pseudomonadota</taxon>
        <taxon>Gammaproteobacteria</taxon>
        <taxon>Enterobacterales</taxon>
        <taxon>Morganellaceae</taxon>
        <taxon>Photorhabdus</taxon>
    </lineage>
</organism>
<name>A0A1G5QS06_PHOLU</name>
<reference evidence="2" key="1">
    <citation type="submission" date="2016-10" db="EMBL/GenBank/DDBJ databases">
        <authorList>
            <person name="Varghese N."/>
            <person name="Submissions S."/>
        </authorList>
    </citation>
    <scope>NUCLEOTIDE SEQUENCE [LARGE SCALE GENOMIC DNA]</scope>
    <source>
        <strain evidence="2">ATCC 29999</strain>
    </source>
</reference>
<dbReference type="EMBL" id="FMWJ01000008">
    <property type="protein sequence ID" value="SCZ64368.1"/>
    <property type="molecule type" value="Genomic_DNA"/>
</dbReference>
<protein>
    <submittedName>
        <fullName evidence="1">Uncharacterized protein</fullName>
    </submittedName>
</protein>
<dbReference type="Proteomes" id="UP000183223">
    <property type="component" value="Unassembled WGS sequence"/>
</dbReference>
<sequence>MTIVFLPVMEVEKHYPVGSDSLHDGVEDVLGAKCCPREDAERTKRLVSLGKVET</sequence>